<dbReference type="RefSeq" id="WP_184335226.1">
    <property type="nucleotide sequence ID" value="NZ_JACHHZ010000006.1"/>
</dbReference>
<reference evidence="2 3" key="1">
    <citation type="submission" date="2020-08" db="EMBL/GenBank/DDBJ databases">
        <title>Genomic Encyclopedia of Type Strains, Phase IV (KMG-IV): sequencing the most valuable type-strain genomes for metagenomic binning, comparative biology and taxonomic classification.</title>
        <authorList>
            <person name="Goeker M."/>
        </authorList>
    </citation>
    <scope>NUCLEOTIDE SEQUENCE [LARGE SCALE GENOMIC DNA]</scope>
    <source>
        <strain evidence="2 3">DSM 26723</strain>
    </source>
</reference>
<dbReference type="AlphaFoldDB" id="A0A841HU82"/>
<proteinExistence type="predicted"/>
<feature type="chain" id="PRO_5032753529" evidence="1">
    <location>
        <begin position="22"/>
        <end position="354"/>
    </location>
</feature>
<keyword evidence="2" id="KW-0238">DNA-binding</keyword>
<dbReference type="EMBL" id="JACHHZ010000006">
    <property type="protein sequence ID" value="MBB6095839.1"/>
    <property type="molecule type" value="Genomic_DNA"/>
</dbReference>
<organism evidence="2 3">
    <name type="scientific">Povalibacter uvarum</name>
    <dbReference type="NCBI Taxonomy" id="732238"/>
    <lineage>
        <taxon>Bacteria</taxon>
        <taxon>Pseudomonadati</taxon>
        <taxon>Pseudomonadota</taxon>
        <taxon>Gammaproteobacteria</taxon>
        <taxon>Steroidobacterales</taxon>
        <taxon>Steroidobacteraceae</taxon>
        <taxon>Povalibacter</taxon>
    </lineage>
</organism>
<evidence type="ECO:0000256" key="1">
    <source>
        <dbReference type="SAM" id="SignalP"/>
    </source>
</evidence>
<feature type="signal peptide" evidence="1">
    <location>
        <begin position="1"/>
        <end position="21"/>
    </location>
</feature>
<accession>A0A841HU82</accession>
<dbReference type="GO" id="GO:0003677">
    <property type="term" value="F:DNA binding"/>
    <property type="evidence" value="ECO:0007669"/>
    <property type="project" value="UniProtKB-KW"/>
</dbReference>
<dbReference type="Gene3D" id="2.120.10.30">
    <property type="entry name" value="TolB, C-terminal domain"/>
    <property type="match status" value="1"/>
</dbReference>
<name>A0A841HU82_9GAMM</name>
<evidence type="ECO:0000313" key="2">
    <source>
        <dbReference type="EMBL" id="MBB6095839.1"/>
    </source>
</evidence>
<gene>
    <name evidence="2" type="ORF">HNQ60_004730</name>
</gene>
<protein>
    <submittedName>
        <fullName evidence="2">DNA-binding beta-propeller fold protein YncE</fullName>
    </submittedName>
</protein>
<comment type="caution">
    <text evidence="2">The sequence shown here is derived from an EMBL/GenBank/DDBJ whole genome shotgun (WGS) entry which is preliminary data.</text>
</comment>
<dbReference type="SUPFAM" id="SSF63829">
    <property type="entry name" value="Calcium-dependent phosphotriesterase"/>
    <property type="match status" value="1"/>
</dbReference>
<evidence type="ECO:0000313" key="3">
    <source>
        <dbReference type="Proteomes" id="UP000588068"/>
    </source>
</evidence>
<dbReference type="InterPro" id="IPR011042">
    <property type="entry name" value="6-blade_b-propeller_TolB-like"/>
</dbReference>
<dbReference type="Proteomes" id="UP000588068">
    <property type="component" value="Unassembled WGS sequence"/>
</dbReference>
<keyword evidence="3" id="KW-1185">Reference proteome</keyword>
<sequence>MTRTTCTLFLAIALASTQVHAEGPLRLDVEQFVSLPADVRHPESITSDPETREIYVATFDARLPQNERNNQLLRYSEDGRLLSRRGFGATPLTGIEFRDGYVYVLNFGASRLQRVPGRFHAASEIVDVASFGALAPPAPAPRLVSNPDGSKDDIRFGSAGLPAINGLKFDRSGTLYVSDSFQGAIYRIADATTCKPCKVETLVRDPLLATAGALPFGANGLALNAAESILYINNAGDGRVLRMPLPSGPISVLAESVHGADGLMFHRGMLWVAANQADAVVALDEQGRERVRAGAFMGIDQHGAPTGLLFPASTTAVGDWMIVANLALPLTPTAGDEWEEDVTRWTLARFKLPK</sequence>
<keyword evidence="1" id="KW-0732">Signal</keyword>